<evidence type="ECO:0000313" key="2">
    <source>
        <dbReference type="EMBL" id="CAF1858556.1"/>
    </source>
</evidence>
<dbReference type="Proteomes" id="UP000028999">
    <property type="component" value="Unassembled WGS sequence"/>
</dbReference>
<dbReference type="EMBL" id="LK032410">
    <property type="protein sequence ID" value="CDY37892.1"/>
    <property type="molecule type" value="Genomic_DNA"/>
</dbReference>
<dbReference type="EMBL" id="HG994368">
    <property type="protein sequence ID" value="CAF1858556.1"/>
    <property type="molecule type" value="Genomic_DNA"/>
</dbReference>
<feature type="signal peptide" evidence="1">
    <location>
        <begin position="1"/>
        <end position="25"/>
    </location>
</feature>
<accession>A0A078HJ48</accession>
<protein>
    <submittedName>
        <fullName evidence="2">(rape) hypothetical protein</fullName>
    </submittedName>
    <submittedName>
        <fullName evidence="3">BnaC04g31140D protein</fullName>
    </submittedName>
</protein>
<dbReference type="Gramene" id="CDY37892">
    <property type="protein sequence ID" value="CDY37892"/>
    <property type="gene ID" value="GSBRNA2T00064875001"/>
</dbReference>
<evidence type="ECO:0000313" key="3">
    <source>
        <dbReference type="EMBL" id="CDY37892.1"/>
    </source>
</evidence>
<organism evidence="3 4">
    <name type="scientific">Brassica napus</name>
    <name type="common">Rape</name>
    <dbReference type="NCBI Taxonomy" id="3708"/>
    <lineage>
        <taxon>Eukaryota</taxon>
        <taxon>Viridiplantae</taxon>
        <taxon>Streptophyta</taxon>
        <taxon>Embryophyta</taxon>
        <taxon>Tracheophyta</taxon>
        <taxon>Spermatophyta</taxon>
        <taxon>Magnoliopsida</taxon>
        <taxon>eudicotyledons</taxon>
        <taxon>Gunneridae</taxon>
        <taxon>Pentapetalae</taxon>
        <taxon>rosids</taxon>
        <taxon>malvids</taxon>
        <taxon>Brassicales</taxon>
        <taxon>Brassicaceae</taxon>
        <taxon>Brassiceae</taxon>
        <taxon>Brassica</taxon>
    </lineage>
</organism>
<dbReference type="OrthoDB" id="1045309at2759"/>
<reference evidence="3" key="2">
    <citation type="submission" date="2014-06" db="EMBL/GenBank/DDBJ databases">
        <authorList>
            <person name="Genoscope - CEA"/>
        </authorList>
    </citation>
    <scope>NUCLEOTIDE SEQUENCE</scope>
</reference>
<keyword evidence="1" id="KW-0732">Signal</keyword>
<evidence type="ECO:0000256" key="1">
    <source>
        <dbReference type="SAM" id="SignalP"/>
    </source>
</evidence>
<reference evidence="3 4" key="1">
    <citation type="journal article" date="2014" name="Science">
        <title>Plant genetics. Early allopolyploid evolution in the post-Neolithic Brassica napus oilseed genome.</title>
        <authorList>
            <person name="Chalhoub B."/>
            <person name="Denoeud F."/>
            <person name="Liu S."/>
            <person name="Parkin I.A."/>
            <person name="Tang H."/>
            <person name="Wang X."/>
            <person name="Chiquet J."/>
            <person name="Belcram H."/>
            <person name="Tong C."/>
            <person name="Samans B."/>
            <person name="Correa M."/>
            <person name="Da Silva C."/>
            <person name="Just J."/>
            <person name="Falentin C."/>
            <person name="Koh C.S."/>
            <person name="Le Clainche I."/>
            <person name="Bernard M."/>
            <person name="Bento P."/>
            <person name="Noel B."/>
            <person name="Labadie K."/>
            <person name="Alberti A."/>
            <person name="Charles M."/>
            <person name="Arnaud D."/>
            <person name="Guo H."/>
            <person name="Daviaud C."/>
            <person name="Alamery S."/>
            <person name="Jabbari K."/>
            <person name="Zhao M."/>
            <person name="Edger P.P."/>
            <person name="Chelaifa H."/>
            <person name="Tack D."/>
            <person name="Lassalle G."/>
            <person name="Mestiri I."/>
            <person name="Schnel N."/>
            <person name="Le Paslier M.C."/>
            <person name="Fan G."/>
            <person name="Renault V."/>
            <person name="Bayer P.E."/>
            <person name="Golicz A.A."/>
            <person name="Manoli S."/>
            <person name="Lee T.H."/>
            <person name="Thi V.H."/>
            <person name="Chalabi S."/>
            <person name="Hu Q."/>
            <person name="Fan C."/>
            <person name="Tollenaere R."/>
            <person name="Lu Y."/>
            <person name="Battail C."/>
            <person name="Shen J."/>
            <person name="Sidebottom C.H."/>
            <person name="Wang X."/>
            <person name="Canaguier A."/>
            <person name="Chauveau A."/>
            <person name="Berard A."/>
            <person name="Deniot G."/>
            <person name="Guan M."/>
            <person name="Liu Z."/>
            <person name="Sun F."/>
            <person name="Lim Y.P."/>
            <person name="Lyons E."/>
            <person name="Town C.D."/>
            <person name="Bancroft I."/>
            <person name="Wang X."/>
            <person name="Meng J."/>
            <person name="Ma J."/>
            <person name="Pires J.C."/>
            <person name="King G.J."/>
            <person name="Brunel D."/>
            <person name="Delourme R."/>
            <person name="Renard M."/>
            <person name="Aury J.M."/>
            <person name="Adams K.L."/>
            <person name="Batley J."/>
            <person name="Snowdon R.J."/>
            <person name="Tost J."/>
            <person name="Edwards D."/>
            <person name="Zhou Y."/>
            <person name="Hua W."/>
            <person name="Sharpe A.G."/>
            <person name="Paterson A.H."/>
            <person name="Guan C."/>
            <person name="Wincker P."/>
        </authorList>
    </citation>
    <scope>NUCLEOTIDE SEQUENCE [LARGE SCALE GENOMIC DNA]</scope>
    <source>
        <strain evidence="4">cv. Darmor-bzh</strain>
    </source>
</reference>
<dbReference type="Proteomes" id="UP001295469">
    <property type="component" value="Chromosome C04"/>
</dbReference>
<sequence length="106" mass="11550">MKPQQIKVMFFLLAVISALIVQILGVQNVQPNTTLLCPKKTALDTVAGCFEAVKLASGNDTRLLTRECCQAVKALPECLLIVYPTRALNTLIFKAICVKKFPGSTL</sequence>
<evidence type="ECO:0000313" key="4">
    <source>
        <dbReference type="Proteomes" id="UP000028999"/>
    </source>
</evidence>
<dbReference type="PaxDb" id="3708-A0A078HJ48"/>
<gene>
    <name evidence="3" type="primary">BnaC04g31140D</name>
    <name evidence="2" type="ORF">DARMORV10_C04P45400.1</name>
    <name evidence="3" type="ORF">GSBRNA2T00064875001</name>
</gene>
<dbReference type="OMA" id="TSICTSK"/>
<name>A0A078HJ48_BRANA</name>
<reference evidence="2" key="3">
    <citation type="submission" date="2021-01" db="EMBL/GenBank/DDBJ databases">
        <authorList>
            <consortium name="Genoscope - CEA"/>
            <person name="William W."/>
        </authorList>
    </citation>
    <scope>NUCLEOTIDE SEQUENCE</scope>
</reference>
<feature type="chain" id="PRO_5040560722" evidence="1">
    <location>
        <begin position="26"/>
        <end position="106"/>
    </location>
</feature>
<dbReference type="AlphaFoldDB" id="A0A078HJ48"/>
<proteinExistence type="predicted"/>
<keyword evidence="4" id="KW-1185">Reference proteome</keyword>